<dbReference type="InterPro" id="IPR002716">
    <property type="entry name" value="PIN_dom"/>
</dbReference>
<dbReference type="InterPro" id="IPR002850">
    <property type="entry name" value="PIN_toxin-like"/>
</dbReference>
<evidence type="ECO:0000259" key="1">
    <source>
        <dbReference type="SMART" id="SM00670"/>
    </source>
</evidence>
<dbReference type="NCBIfam" id="TIGR00305">
    <property type="entry name" value="putative toxin-antitoxin system toxin component, PIN family"/>
    <property type="match status" value="1"/>
</dbReference>
<evidence type="ECO:0000313" key="2">
    <source>
        <dbReference type="EMBL" id="AFZ52851.1"/>
    </source>
</evidence>
<name>K9Z0X3_CYAAP</name>
<dbReference type="KEGG" id="can:Cyan10605_0715"/>
<dbReference type="Proteomes" id="UP000010480">
    <property type="component" value="Chromosome"/>
</dbReference>
<keyword evidence="3" id="KW-1185">Reference proteome</keyword>
<dbReference type="eggNOG" id="COG1569">
    <property type="taxonomic scope" value="Bacteria"/>
</dbReference>
<feature type="domain" description="PIN" evidence="1">
    <location>
        <begin position="1"/>
        <end position="118"/>
    </location>
</feature>
<dbReference type="OrthoDB" id="426765at2"/>
<dbReference type="AlphaFoldDB" id="K9Z0X3"/>
<dbReference type="PANTHER" id="PTHR34610">
    <property type="entry name" value="SSL7007 PROTEIN"/>
    <property type="match status" value="1"/>
</dbReference>
<reference evidence="3" key="1">
    <citation type="journal article" date="2013" name="Proc. Natl. Acad. Sci. U.S.A.">
        <title>Improving the coverage of the cyanobacterial phylum using diversity-driven genome sequencing.</title>
        <authorList>
            <person name="Shih P.M."/>
            <person name="Wu D."/>
            <person name="Latifi A."/>
            <person name="Axen S.D."/>
            <person name="Fewer D.P."/>
            <person name="Talla E."/>
            <person name="Calteau A."/>
            <person name="Cai F."/>
            <person name="Tandeau de Marsac N."/>
            <person name="Rippka R."/>
            <person name="Herdman M."/>
            <person name="Sivonen K."/>
            <person name="Coursin T."/>
            <person name="Laurent T."/>
            <person name="Goodwin L."/>
            <person name="Nolan M."/>
            <person name="Davenport K.W."/>
            <person name="Han C.S."/>
            <person name="Rubin E.M."/>
            <person name="Eisen J.A."/>
            <person name="Woyke T."/>
            <person name="Gugger M."/>
            <person name="Kerfeld C.A."/>
        </authorList>
    </citation>
    <scope>NUCLEOTIDE SEQUENCE [LARGE SCALE GENOMIC DNA]</scope>
    <source>
        <strain evidence="3">PCC 10605</strain>
    </source>
</reference>
<gene>
    <name evidence="2" type="ordered locus">Cyan10605_0715</name>
</gene>
<dbReference type="InterPro" id="IPR029060">
    <property type="entry name" value="PIN-like_dom_sf"/>
</dbReference>
<sequence length="139" mass="15727">MKLLLDTNIWISGLLWGGVPREIISLTETNLASIYISNSLLQELEDTLTKSKLQKRLKQLNYSEKDLIDTVKSVTILCEPLSILKVEELRDFKDKIVLEAGLSIPVDFIITGDLDLLVLDSFRGIQILNPNDFKLKILS</sequence>
<proteinExistence type="predicted"/>
<accession>K9Z0X3</accession>
<dbReference type="Pfam" id="PF13470">
    <property type="entry name" value="PIN_3"/>
    <property type="match status" value="1"/>
</dbReference>
<dbReference type="RefSeq" id="WP_015218582.1">
    <property type="nucleotide sequence ID" value="NC_019776.1"/>
</dbReference>
<organism evidence="2 3">
    <name type="scientific">Cyanobacterium aponinum (strain PCC 10605)</name>
    <dbReference type="NCBI Taxonomy" id="755178"/>
    <lineage>
        <taxon>Bacteria</taxon>
        <taxon>Bacillati</taxon>
        <taxon>Cyanobacteriota</taxon>
        <taxon>Cyanophyceae</taxon>
        <taxon>Oscillatoriophycideae</taxon>
        <taxon>Chroococcales</taxon>
        <taxon>Geminocystaceae</taxon>
        <taxon>Cyanobacterium</taxon>
    </lineage>
</organism>
<dbReference type="SUPFAM" id="SSF88723">
    <property type="entry name" value="PIN domain-like"/>
    <property type="match status" value="1"/>
</dbReference>
<evidence type="ECO:0000313" key="3">
    <source>
        <dbReference type="Proteomes" id="UP000010480"/>
    </source>
</evidence>
<dbReference type="PANTHER" id="PTHR34610:SF4">
    <property type="entry name" value="SLL8027 PROTEIN"/>
    <property type="match status" value="1"/>
</dbReference>
<dbReference type="HOGENOM" id="CLU_116617_3_0_3"/>
<dbReference type="EMBL" id="CP003947">
    <property type="protein sequence ID" value="AFZ52851.1"/>
    <property type="molecule type" value="Genomic_DNA"/>
</dbReference>
<dbReference type="STRING" id="755178.Cyan10605_0715"/>
<dbReference type="SMART" id="SM00670">
    <property type="entry name" value="PINc"/>
    <property type="match status" value="1"/>
</dbReference>
<protein>
    <recommendedName>
        <fullName evidence="1">PIN domain-containing protein</fullName>
    </recommendedName>
</protein>